<reference evidence="9" key="1">
    <citation type="submission" date="2022-07" db="EMBL/GenBank/DDBJ databases">
        <authorList>
            <person name="Li W.-J."/>
            <person name="Deng Q.-Q."/>
        </authorList>
    </citation>
    <scope>NUCLEOTIDE SEQUENCE</scope>
    <source>
        <strain evidence="9">SYSU M60031</strain>
    </source>
</reference>
<dbReference type="PANTHER" id="PTHR42930:SF3">
    <property type="entry name" value="PHOSPHATE-SPECIFIC TRANSPORT SYSTEM ACCESSORY PROTEIN PHOU"/>
    <property type="match status" value="1"/>
</dbReference>
<evidence type="ECO:0000313" key="10">
    <source>
        <dbReference type="Proteomes" id="UP001156102"/>
    </source>
</evidence>
<dbReference type="GO" id="GO:0045936">
    <property type="term" value="P:negative regulation of phosphate metabolic process"/>
    <property type="evidence" value="ECO:0007669"/>
    <property type="project" value="InterPro"/>
</dbReference>
<evidence type="ECO:0000256" key="1">
    <source>
        <dbReference type="ARBA" id="ARBA00004496"/>
    </source>
</evidence>
<evidence type="ECO:0000256" key="7">
    <source>
        <dbReference type="PIRNR" id="PIRNR003107"/>
    </source>
</evidence>
<dbReference type="FunFam" id="1.20.58.220:FF:000004">
    <property type="entry name" value="Phosphate-specific transport system accessory protein PhoU"/>
    <property type="match status" value="1"/>
</dbReference>
<dbReference type="PIRSF" id="PIRSF003107">
    <property type="entry name" value="PhoU"/>
    <property type="match status" value="1"/>
</dbReference>
<dbReference type="Pfam" id="PF01895">
    <property type="entry name" value="PhoU"/>
    <property type="match status" value="2"/>
</dbReference>
<keyword evidence="5 7" id="KW-0963">Cytoplasm</keyword>
<organism evidence="9 10">
    <name type="scientific">Ectobacillus ponti</name>
    <dbReference type="NCBI Taxonomy" id="2961894"/>
    <lineage>
        <taxon>Bacteria</taxon>
        <taxon>Bacillati</taxon>
        <taxon>Bacillota</taxon>
        <taxon>Bacilli</taxon>
        <taxon>Bacillales</taxon>
        <taxon>Bacillaceae</taxon>
        <taxon>Ectobacillus</taxon>
    </lineage>
</organism>
<dbReference type="GO" id="GO:0005737">
    <property type="term" value="C:cytoplasm"/>
    <property type="evidence" value="ECO:0007669"/>
    <property type="project" value="UniProtKB-SubCell"/>
</dbReference>
<keyword evidence="10" id="KW-1185">Reference proteome</keyword>
<dbReference type="Proteomes" id="UP001156102">
    <property type="component" value="Unassembled WGS sequence"/>
</dbReference>
<dbReference type="RefSeq" id="WP_254756493.1">
    <property type="nucleotide sequence ID" value="NZ_JANCLT010000001.1"/>
</dbReference>
<dbReference type="GO" id="GO:0030643">
    <property type="term" value="P:intracellular phosphate ion homeostasis"/>
    <property type="evidence" value="ECO:0007669"/>
    <property type="project" value="InterPro"/>
</dbReference>
<dbReference type="InterPro" id="IPR028366">
    <property type="entry name" value="PhoU"/>
</dbReference>
<proteinExistence type="inferred from homology"/>
<feature type="domain" description="PhoU" evidence="8">
    <location>
        <begin position="18"/>
        <end position="104"/>
    </location>
</feature>
<gene>
    <name evidence="9" type="primary">phoU</name>
    <name evidence="9" type="ORF">NK662_01105</name>
</gene>
<comment type="caution">
    <text evidence="9">The sequence shown here is derived from an EMBL/GenBank/DDBJ whole genome shotgun (WGS) entry which is preliminary data.</text>
</comment>
<keyword evidence="4 7" id="KW-0813">Transport</keyword>
<comment type="subcellular location">
    <subcellularLocation>
        <location evidence="1 7">Cytoplasm</location>
    </subcellularLocation>
</comment>
<sequence>MVREQFQYDLKELQEKTLELGALAKDALRTAMEGLRSRNIDVALRVIDNDYRMDHLEEEINHFALMLITKQQPVASDLRRIFASIKMASDLERVADHAVNIAKSAIRIGDKGAAVALEDLNQMFQIADEMLSLAMEAYQGEDVRIARQIAEMDDTVDELYGKAVRAFISSIPEKPEDINHVMQLSFVARYIERAADHATNIAESVFYLVKGKHYFLNE</sequence>
<comment type="function">
    <text evidence="7">Plays a role in the regulation of phosphate uptake.</text>
</comment>
<evidence type="ECO:0000313" key="9">
    <source>
        <dbReference type="EMBL" id="MCP8967134.1"/>
    </source>
</evidence>
<comment type="similarity">
    <text evidence="2 7">Belongs to the PhoU family.</text>
</comment>
<dbReference type="GO" id="GO:0006817">
    <property type="term" value="P:phosphate ion transport"/>
    <property type="evidence" value="ECO:0007669"/>
    <property type="project" value="UniProtKB-KW"/>
</dbReference>
<keyword evidence="6 7" id="KW-0592">Phosphate transport</keyword>
<dbReference type="SUPFAM" id="SSF109755">
    <property type="entry name" value="PhoU-like"/>
    <property type="match status" value="1"/>
</dbReference>
<dbReference type="AlphaFoldDB" id="A0AA42BP25"/>
<dbReference type="NCBIfam" id="TIGR02135">
    <property type="entry name" value="phoU_full"/>
    <property type="match status" value="1"/>
</dbReference>
<evidence type="ECO:0000256" key="4">
    <source>
        <dbReference type="ARBA" id="ARBA00022448"/>
    </source>
</evidence>
<dbReference type="InterPro" id="IPR026022">
    <property type="entry name" value="PhoU_dom"/>
</dbReference>
<comment type="subunit">
    <text evidence="3 7">Homodimer.</text>
</comment>
<dbReference type="PANTHER" id="PTHR42930">
    <property type="entry name" value="PHOSPHATE-SPECIFIC TRANSPORT SYSTEM ACCESSORY PROTEIN PHOU"/>
    <property type="match status" value="1"/>
</dbReference>
<evidence type="ECO:0000256" key="3">
    <source>
        <dbReference type="ARBA" id="ARBA00011738"/>
    </source>
</evidence>
<dbReference type="InterPro" id="IPR038078">
    <property type="entry name" value="PhoU-like_sf"/>
</dbReference>
<evidence type="ECO:0000256" key="2">
    <source>
        <dbReference type="ARBA" id="ARBA00008107"/>
    </source>
</evidence>
<dbReference type="Gene3D" id="1.20.58.220">
    <property type="entry name" value="Phosphate transport system protein phou homolog 2, domain 2"/>
    <property type="match status" value="1"/>
</dbReference>
<accession>A0AA42BP25</accession>
<protein>
    <recommendedName>
        <fullName evidence="7">Phosphate-specific transport system accessory protein PhoU</fullName>
    </recommendedName>
</protein>
<evidence type="ECO:0000259" key="8">
    <source>
        <dbReference type="Pfam" id="PF01895"/>
    </source>
</evidence>
<evidence type="ECO:0000256" key="6">
    <source>
        <dbReference type="ARBA" id="ARBA00022592"/>
    </source>
</evidence>
<feature type="domain" description="PhoU" evidence="8">
    <location>
        <begin position="120"/>
        <end position="205"/>
    </location>
</feature>
<evidence type="ECO:0000256" key="5">
    <source>
        <dbReference type="ARBA" id="ARBA00022490"/>
    </source>
</evidence>
<name>A0AA42BP25_9BACI</name>
<dbReference type="EMBL" id="JANCLT010000001">
    <property type="protein sequence ID" value="MCP8967134.1"/>
    <property type="molecule type" value="Genomic_DNA"/>
</dbReference>